<reference evidence="2" key="2">
    <citation type="submission" date="2023-06" db="EMBL/GenBank/DDBJ databases">
        <authorList>
            <consortium name="Lawrence Berkeley National Laboratory"/>
            <person name="Mondo S.J."/>
            <person name="Hensen N."/>
            <person name="Bonometti L."/>
            <person name="Westerberg I."/>
            <person name="Brannstrom I.O."/>
            <person name="Guillou S."/>
            <person name="Cros-Aarteil S."/>
            <person name="Calhoun S."/>
            <person name="Haridas S."/>
            <person name="Kuo A."/>
            <person name="Pangilinan J."/>
            <person name="Riley R."/>
            <person name="Labutti K."/>
            <person name="Andreopoulos B."/>
            <person name="Lipzen A."/>
            <person name="Chen C."/>
            <person name="Yanf M."/>
            <person name="Daum C."/>
            <person name="Ng V."/>
            <person name="Clum A."/>
            <person name="Steindorff A."/>
            <person name="Ohm R."/>
            <person name="Martin F."/>
            <person name="Silar P."/>
            <person name="Natvig D."/>
            <person name="Lalanne C."/>
            <person name="Gautier V."/>
            <person name="Ament-Velasquez S.L."/>
            <person name="Kruys A."/>
            <person name="Hutchinson M.I."/>
            <person name="Powell A.J."/>
            <person name="Barry K."/>
            <person name="Miller A.N."/>
            <person name="Grigoriev I.V."/>
            <person name="Debuchy R."/>
            <person name="Gladieux P."/>
            <person name="Thoren M.H."/>
            <person name="Johannesson H."/>
        </authorList>
    </citation>
    <scope>NUCLEOTIDE SEQUENCE</scope>
    <source>
        <strain evidence="2">CBS 626.80</strain>
    </source>
</reference>
<feature type="compositionally biased region" description="Low complexity" evidence="1">
    <location>
        <begin position="305"/>
        <end position="315"/>
    </location>
</feature>
<dbReference type="AlphaFoldDB" id="A0AAN6SIQ7"/>
<feature type="region of interest" description="Disordered" evidence="1">
    <location>
        <begin position="61"/>
        <end position="188"/>
    </location>
</feature>
<dbReference type="EMBL" id="MU859080">
    <property type="protein sequence ID" value="KAK3955145.1"/>
    <property type="molecule type" value="Genomic_DNA"/>
</dbReference>
<feature type="compositionally biased region" description="Polar residues" evidence="1">
    <location>
        <begin position="159"/>
        <end position="172"/>
    </location>
</feature>
<feature type="region of interest" description="Disordered" evidence="1">
    <location>
        <begin position="207"/>
        <end position="226"/>
    </location>
</feature>
<dbReference type="Proteomes" id="UP001303222">
    <property type="component" value="Unassembled WGS sequence"/>
</dbReference>
<comment type="caution">
    <text evidence="2">The sequence shown here is derived from an EMBL/GenBank/DDBJ whole genome shotgun (WGS) entry which is preliminary data.</text>
</comment>
<protein>
    <submittedName>
        <fullName evidence="2">Uncharacterized protein</fullName>
    </submittedName>
</protein>
<sequence>MQVCSNFKRFRASLQELLGIKRRKQVKGDDISAPYNFKKETTVIPGVTQEELEVLRDKAAASHLDPLRQHSNPPSASRSRRGVDRNRNTTKSKSHNQLRGSASLANLALPTPSSSTTPPSTSNNKRQLGTSKSCLSLNNLPSSSFSPGQGQQPPRKFSVPNSASSPTVSSHQLLGIGGGEMGTGLRPPSPCLSLPIRIGITSVAGVTGAGSSPVSPTTTSPSSPLGVEMGVRAQRSRASINGSGNGSYGSGSGSGSTSGSGTTTPKSPSSVLIIGTEGISLTPINTALSHSTKERTTGRGLELNTSPSTTTTTSTSTAVTGTYVSAPASAAASEVSAVSAVSATADLDLFVLGSPISPISPTSPVSLLSLDDDVQPKRVASV</sequence>
<feature type="compositionally biased region" description="Gly residues" evidence="1">
    <location>
        <begin position="243"/>
        <end position="258"/>
    </location>
</feature>
<evidence type="ECO:0000313" key="3">
    <source>
        <dbReference type="Proteomes" id="UP001303222"/>
    </source>
</evidence>
<feature type="compositionally biased region" description="Low complexity" evidence="1">
    <location>
        <begin position="131"/>
        <end position="154"/>
    </location>
</feature>
<feature type="compositionally biased region" description="Low complexity" evidence="1">
    <location>
        <begin position="259"/>
        <end position="270"/>
    </location>
</feature>
<feature type="compositionally biased region" description="Low complexity" evidence="1">
    <location>
        <begin position="110"/>
        <end position="122"/>
    </location>
</feature>
<accession>A0AAN6SIQ7</accession>
<evidence type="ECO:0000313" key="2">
    <source>
        <dbReference type="EMBL" id="KAK3955145.1"/>
    </source>
</evidence>
<feature type="compositionally biased region" description="Low complexity" evidence="1">
    <location>
        <begin position="211"/>
        <end position="224"/>
    </location>
</feature>
<evidence type="ECO:0000256" key="1">
    <source>
        <dbReference type="SAM" id="MobiDB-lite"/>
    </source>
</evidence>
<feature type="region of interest" description="Disordered" evidence="1">
    <location>
        <begin position="238"/>
        <end position="270"/>
    </location>
</feature>
<proteinExistence type="predicted"/>
<gene>
    <name evidence="2" type="ORF">QBC32DRAFT_57899</name>
</gene>
<name>A0AAN6SIQ7_9PEZI</name>
<keyword evidence="3" id="KW-1185">Reference proteome</keyword>
<organism evidence="2 3">
    <name type="scientific">Pseudoneurospora amorphoporcata</name>
    <dbReference type="NCBI Taxonomy" id="241081"/>
    <lineage>
        <taxon>Eukaryota</taxon>
        <taxon>Fungi</taxon>
        <taxon>Dikarya</taxon>
        <taxon>Ascomycota</taxon>
        <taxon>Pezizomycotina</taxon>
        <taxon>Sordariomycetes</taxon>
        <taxon>Sordariomycetidae</taxon>
        <taxon>Sordariales</taxon>
        <taxon>Sordariaceae</taxon>
        <taxon>Pseudoneurospora</taxon>
    </lineage>
</organism>
<feature type="region of interest" description="Disordered" evidence="1">
    <location>
        <begin position="289"/>
        <end position="315"/>
    </location>
</feature>
<reference evidence="2" key="1">
    <citation type="journal article" date="2023" name="Mol. Phylogenet. Evol.">
        <title>Genome-scale phylogeny and comparative genomics of the fungal order Sordariales.</title>
        <authorList>
            <person name="Hensen N."/>
            <person name="Bonometti L."/>
            <person name="Westerberg I."/>
            <person name="Brannstrom I.O."/>
            <person name="Guillou S."/>
            <person name="Cros-Aarteil S."/>
            <person name="Calhoun S."/>
            <person name="Haridas S."/>
            <person name="Kuo A."/>
            <person name="Mondo S."/>
            <person name="Pangilinan J."/>
            <person name="Riley R."/>
            <person name="LaButti K."/>
            <person name="Andreopoulos B."/>
            <person name="Lipzen A."/>
            <person name="Chen C."/>
            <person name="Yan M."/>
            <person name="Daum C."/>
            <person name="Ng V."/>
            <person name="Clum A."/>
            <person name="Steindorff A."/>
            <person name="Ohm R.A."/>
            <person name="Martin F."/>
            <person name="Silar P."/>
            <person name="Natvig D.O."/>
            <person name="Lalanne C."/>
            <person name="Gautier V."/>
            <person name="Ament-Velasquez S.L."/>
            <person name="Kruys A."/>
            <person name="Hutchinson M.I."/>
            <person name="Powell A.J."/>
            <person name="Barry K."/>
            <person name="Miller A.N."/>
            <person name="Grigoriev I.V."/>
            <person name="Debuchy R."/>
            <person name="Gladieux P."/>
            <person name="Hiltunen Thoren M."/>
            <person name="Johannesson H."/>
        </authorList>
    </citation>
    <scope>NUCLEOTIDE SEQUENCE</scope>
    <source>
        <strain evidence="2">CBS 626.80</strain>
    </source>
</reference>